<name>A0AAD0URK5_9LEPT</name>
<reference evidence="1 2" key="1">
    <citation type="submission" date="2018-11" db="EMBL/GenBank/DDBJ databases">
        <title>Complete genome sequence of Leptospira kmetyi isolate LS 001/16 from soil sample associated with a leptospirosis patient in Kelantan.</title>
        <authorList>
            <person name="Muhammad Yusoff F."/>
            <person name="Muhammad Yusoff S."/>
            <person name="Ahmad M.N."/>
            <person name="Yusof N.Y."/>
            <person name="Aziah I."/>
        </authorList>
    </citation>
    <scope>NUCLEOTIDE SEQUENCE [LARGE SCALE GENOMIC DNA]</scope>
    <source>
        <strain evidence="1 2">LS 001/16</strain>
    </source>
</reference>
<sequence length="137" mass="15264">MKTVLETKHIGVSIGVAWKTAYRFLSEPTNFPEWASGLCKSIRPGAKGEWIIEAPQGTLTASFTPENEYGILDHTVILTDGTKVANPMRILPNAEGCEIVFTLYKLPSMTSEKFKEDAAWVQKDLSELKILLETKFS</sequence>
<dbReference type="SUPFAM" id="SSF55961">
    <property type="entry name" value="Bet v1-like"/>
    <property type="match status" value="1"/>
</dbReference>
<gene>
    <name evidence="1" type="ORF">EFP84_18390</name>
</gene>
<dbReference type="AlphaFoldDB" id="A0AAD0URK5"/>
<dbReference type="Gene3D" id="3.30.530.20">
    <property type="match status" value="1"/>
</dbReference>
<proteinExistence type="predicted"/>
<evidence type="ECO:0000313" key="2">
    <source>
        <dbReference type="Proteomes" id="UP000276407"/>
    </source>
</evidence>
<evidence type="ECO:0000313" key="1">
    <source>
        <dbReference type="EMBL" id="AYV57288.1"/>
    </source>
</evidence>
<protein>
    <submittedName>
        <fullName evidence="1">SRPBCC family protein</fullName>
    </submittedName>
</protein>
<dbReference type="KEGG" id="lkm:EFP84_18390"/>
<dbReference type="Proteomes" id="UP000276407">
    <property type="component" value="Chromosome 1"/>
</dbReference>
<organism evidence="1 2">
    <name type="scientific">Leptospira kmetyi</name>
    <dbReference type="NCBI Taxonomy" id="408139"/>
    <lineage>
        <taxon>Bacteria</taxon>
        <taxon>Pseudomonadati</taxon>
        <taxon>Spirochaetota</taxon>
        <taxon>Spirochaetia</taxon>
        <taxon>Leptospirales</taxon>
        <taxon>Leptospiraceae</taxon>
        <taxon>Leptospira</taxon>
    </lineage>
</organism>
<dbReference type="InterPro" id="IPR023393">
    <property type="entry name" value="START-like_dom_sf"/>
</dbReference>
<dbReference type="RefSeq" id="WP_010575136.1">
    <property type="nucleotide sequence ID" value="NZ_CP033614.1"/>
</dbReference>
<dbReference type="EMBL" id="CP033614">
    <property type="protein sequence ID" value="AYV57288.1"/>
    <property type="molecule type" value="Genomic_DNA"/>
</dbReference>
<accession>A0AAD0URK5</accession>